<gene>
    <name evidence="4" type="ORF">FF011L_08250</name>
</gene>
<protein>
    <recommendedName>
        <fullName evidence="3">Gamma-butyrobetaine hydroxylase-like N-terminal domain-containing protein</fullName>
    </recommendedName>
</protein>
<keyword evidence="1" id="KW-0479">Metal-binding</keyword>
<dbReference type="PANTHER" id="PTHR35303:SF5">
    <property type="entry name" value="OS02G0197800 PROTEIN"/>
    <property type="match status" value="1"/>
</dbReference>
<dbReference type="Pfam" id="PF06155">
    <property type="entry name" value="GBBH-like_N"/>
    <property type="match status" value="1"/>
</dbReference>
<dbReference type="PANTHER" id="PTHR35303">
    <property type="entry name" value="OS02G0197800 PROTEIN"/>
    <property type="match status" value="1"/>
</dbReference>
<accession>A0A517MB28</accession>
<sequence>MSNSGIVHPTSIERLGSDQIAILWSDGSRTEPTIQQLRRACPCATCREKKKAADKPPEPSKPIGLPVLKAEEAQSLQITAMRPAGQYAYNIQFSDGHHSGLFPFELLRSI</sequence>
<dbReference type="GO" id="GO:0046872">
    <property type="term" value="F:metal ion binding"/>
    <property type="evidence" value="ECO:0007669"/>
    <property type="project" value="UniProtKB-KW"/>
</dbReference>
<reference evidence="4 5" key="1">
    <citation type="submission" date="2019-02" db="EMBL/GenBank/DDBJ databases">
        <title>Deep-cultivation of Planctomycetes and their phenomic and genomic characterization uncovers novel biology.</title>
        <authorList>
            <person name="Wiegand S."/>
            <person name="Jogler M."/>
            <person name="Boedeker C."/>
            <person name="Pinto D."/>
            <person name="Vollmers J."/>
            <person name="Rivas-Marin E."/>
            <person name="Kohn T."/>
            <person name="Peeters S.H."/>
            <person name="Heuer A."/>
            <person name="Rast P."/>
            <person name="Oberbeckmann S."/>
            <person name="Bunk B."/>
            <person name="Jeske O."/>
            <person name="Meyerdierks A."/>
            <person name="Storesund J.E."/>
            <person name="Kallscheuer N."/>
            <person name="Luecker S."/>
            <person name="Lage O.M."/>
            <person name="Pohl T."/>
            <person name="Merkel B.J."/>
            <person name="Hornburger P."/>
            <person name="Mueller R.-W."/>
            <person name="Bruemmer F."/>
            <person name="Labrenz M."/>
            <person name="Spormann A.M."/>
            <person name="Op den Camp H."/>
            <person name="Overmann J."/>
            <person name="Amann R."/>
            <person name="Jetten M.S.M."/>
            <person name="Mascher T."/>
            <person name="Medema M.H."/>
            <person name="Devos D.P."/>
            <person name="Kaster A.-K."/>
            <person name="Ovreas L."/>
            <person name="Rohde M."/>
            <person name="Galperin M.Y."/>
            <person name="Jogler C."/>
        </authorList>
    </citation>
    <scope>NUCLEOTIDE SEQUENCE [LARGE SCALE GENOMIC DNA]</scope>
    <source>
        <strain evidence="4 5">FF011L</strain>
    </source>
</reference>
<feature type="domain" description="Gamma-butyrobetaine hydroxylase-like N-terminal" evidence="3">
    <location>
        <begin position="17"/>
        <end position="108"/>
    </location>
</feature>
<evidence type="ECO:0000256" key="1">
    <source>
        <dbReference type="ARBA" id="ARBA00022723"/>
    </source>
</evidence>
<dbReference type="InterPro" id="IPR010376">
    <property type="entry name" value="GBBH-like_N"/>
</dbReference>
<dbReference type="Gene3D" id="3.30.2020.30">
    <property type="match status" value="1"/>
</dbReference>
<dbReference type="Proteomes" id="UP000320672">
    <property type="component" value="Chromosome"/>
</dbReference>
<dbReference type="AlphaFoldDB" id="A0A517MB28"/>
<dbReference type="KEGG" id="rml:FF011L_08250"/>
<evidence type="ECO:0000313" key="4">
    <source>
        <dbReference type="EMBL" id="QDS92089.1"/>
    </source>
</evidence>
<proteinExistence type="predicted"/>
<name>A0A517MB28_9BACT</name>
<dbReference type="InterPro" id="IPR038492">
    <property type="entry name" value="GBBH-like_N_sf"/>
</dbReference>
<dbReference type="EMBL" id="CP036262">
    <property type="protein sequence ID" value="QDS92089.1"/>
    <property type="molecule type" value="Genomic_DNA"/>
</dbReference>
<dbReference type="RefSeq" id="WP_145350296.1">
    <property type="nucleotide sequence ID" value="NZ_CP036262.1"/>
</dbReference>
<organism evidence="4 5">
    <name type="scientific">Roseimaritima multifibrata</name>
    <dbReference type="NCBI Taxonomy" id="1930274"/>
    <lineage>
        <taxon>Bacteria</taxon>
        <taxon>Pseudomonadati</taxon>
        <taxon>Planctomycetota</taxon>
        <taxon>Planctomycetia</taxon>
        <taxon>Pirellulales</taxon>
        <taxon>Pirellulaceae</taxon>
        <taxon>Roseimaritima</taxon>
    </lineage>
</organism>
<evidence type="ECO:0000313" key="5">
    <source>
        <dbReference type="Proteomes" id="UP000320672"/>
    </source>
</evidence>
<keyword evidence="2" id="KW-0408">Iron</keyword>
<keyword evidence="5" id="KW-1185">Reference proteome</keyword>
<evidence type="ECO:0000259" key="3">
    <source>
        <dbReference type="Pfam" id="PF06155"/>
    </source>
</evidence>
<evidence type="ECO:0000256" key="2">
    <source>
        <dbReference type="ARBA" id="ARBA00023004"/>
    </source>
</evidence>
<dbReference type="OrthoDB" id="9794178at2"/>